<evidence type="ECO:0000256" key="6">
    <source>
        <dbReference type="SAM" id="MobiDB-lite"/>
    </source>
</evidence>
<feature type="transmembrane region" description="Helical" evidence="7">
    <location>
        <begin position="218"/>
        <end position="236"/>
    </location>
</feature>
<protein>
    <submittedName>
        <fullName evidence="8">ABC transporter permease</fullName>
    </submittedName>
</protein>
<dbReference type="EMBL" id="CP033019">
    <property type="protein sequence ID" value="AYM75152.1"/>
    <property type="molecule type" value="Genomic_DNA"/>
</dbReference>
<dbReference type="AlphaFoldDB" id="A0A3G2E595"/>
<evidence type="ECO:0000313" key="8">
    <source>
        <dbReference type="EMBL" id="AYM75152.1"/>
    </source>
</evidence>
<dbReference type="InterPro" id="IPR001851">
    <property type="entry name" value="ABC_transp_permease"/>
</dbReference>
<name>A0A3G2E595_9BURK</name>
<evidence type="ECO:0000256" key="1">
    <source>
        <dbReference type="ARBA" id="ARBA00004651"/>
    </source>
</evidence>
<keyword evidence="4 7" id="KW-1133">Transmembrane helix</keyword>
<feature type="transmembrane region" description="Helical" evidence="7">
    <location>
        <begin position="346"/>
        <end position="362"/>
    </location>
</feature>
<sequence>MKGASAASSIRASRRRKRSCSWRRGASSLQSLARRQSTKNRKLKKMNKELIQKFAALGSLSLLLLVFSLTSNAFFSVSNGMSVALQVTSIAYLGIAATCVIITGGIDLSSGSVLALAGVAAALLVKSGVPVPAAMLGGVVVGAMCGAVNGFCITQLKLPPFIATLGMMLIARGLALQVTGARAISGLGESFGELGNGVLWRIERDTGGTFPEVVFPGIPYPVVLMVVIAVAVSIMLSRTTFGRHIYAVGSNAEAARLSGVKVGRVTLLVYTLSGALSGLTGCVLMSRLVTAQPNEGVMYELDAIASAVIGGASLIGGIGTISGTVIGSFVIGILRNGLNMNGVSSFIQQIIIGLVILLTVWIDQKRNRA</sequence>
<dbReference type="GO" id="GO:0022857">
    <property type="term" value="F:transmembrane transporter activity"/>
    <property type="evidence" value="ECO:0007669"/>
    <property type="project" value="InterPro"/>
</dbReference>
<keyword evidence="9" id="KW-1185">Reference proteome</keyword>
<feature type="transmembrane region" description="Helical" evidence="7">
    <location>
        <begin position="309"/>
        <end position="334"/>
    </location>
</feature>
<gene>
    <name evidence="8" type="ORF">D9M09_04575</name>
</gene>
<evidence type="ECO:0000256" key="7">
    <source>
        <dbReference type="SAM" id="Phobius"/>
    </source>
</evidence>
<dbReference type="PANTHER" id="PTHR32196">
    <property type="entry name" value="ABC TRANSPORTER PERMEASE PROTEIN YPHD-RELATED-RELATED"/>
    <property type="match status" value="1"/>
</dbReference>
<reference evidence="8 9" key="1">
    <citation type="submission" date="2018-10" db="EMBL/GenBank/DDBJ databases">
        <title>Effects of UV and annual dynamics of microbial communities in freshwater RAS systems.</title>
        <authorList>
            <person name="Bekkelund A.K."/>
            <person name="Hansen B.R."/>
            <person name="Stokken H."/>
            <person name="Eriksen B.F."/>
            <person name="Kashulin N.A."/>
        </authorList>
    </citation>
    <scope>NUCLEOTIDE SEQUENCE [LARGE SCALE GENOMIC DNA]</scope>
    <source>
        <strain evidence="8 9">BHSEK</strain>
    </source>
</reference>
<keyword evidence="3 7" id="KW-0812">Transmembrane</keyword>
<feature type="transmembrane region" description="Helical" evidence="7">
    <location>
        <begin position="161"/>
        <end position="184"/>
    </location>
</feature>
<keyword evidence="2" id="KW-1003">Cell membrane</keyword>
<evidence type="ECO:0000256" key="4">
    <source>
        <dbReference type="ARBA" id="ARBA00022989"/>
    </source>
</evidence>
<feature type="compositionally biased region" description="Basic residues" evidence="6">
    <location>
        <begin position="12"/>
        <end position="21"/>
    </location>
</feature>
<feature type="transmembrane region" description="Helical" evidence="7">
    <location>
        <begin position="267"/>
        <end position="289"/>
    </location>
</feature>
<feature type="region of interest" description="Disordered" evidence="6">
    <location>
        <begin position="1"/>
        <end position="25"/>
    </location>
</feature>
<organism evidence="8 9">
    <name type="scientific">Janthinobacterium agaricidamnosum</name>
    <dbReference type="NCBI Taxonomy" id="55508"/>
    <lineage>
        <taxon>Bacteria</taxon>
        <taxon>Pseudomonadati</taxon>
        <taxon>Pseudomonadota</taxon>
        <taxon>Betaproteobacteria</taxon>
        <taxon>Burkholderiales</taxon>
        <taxon>Oxalobacteraceae</taxon>
        <taxon>Janthinobacterium</taxon>
    </lineage>
</organism>
<dbReference type="GO" id="GO:0005886">
    <property type="term" value="C:plasma membrane"/>
    <property type="evidence" value="ECO:0007669"/>
    <property type="project" value="UniProtKB-SubCell"/>
</dbReference>
<feature type="transmembrane region" description="Helical" evidence="7">
    <location>
        <begin position="83"/>
        <end position="106"/>
    </location>
</feature>
<feature type="transmembrane region" description="Helical" evidence="7">
    <location>
        <begin position="113"/>
        <end position="129"/>
    </location>
</feature>
<proteinExistence type="predicted"/>
<accession>A0A3G2E595</accession>
<keyword evidence="5 7" id="KW-0472">Membrane</keyword>
<dbReference type="Pfam" id="PF02653">
    <property type="entry name" value="BPD_transp_2"/>
    <property type="match status" value="1"/>
</dbReference>
<feature type="compositionally biased region" description="Low complexity" evidence="6">
    <location>
        <begin position="1"/>
        <end position="11"/>
    </location>
</feature>
<dbReference type="CDD" id="cd06579">
    <property type="entry name" value="TM_PBP1_transp_AraH_like"/>
    <property type="match status" value="1"/>
</dbReference>
<comment type="subcellular location">
    <subcellularLocation>
        <location evidence="1">Cell membrane</location>
        <topology evidence="1">Multi-pass membrane protein</topology>
    </subcellularLocation>
</comment>
<feature type="transmembrane region" description="Helical" evidence="7">
    <location>
        <begin position="135"/>
        <end position="154"/>
    </location>
</feature>
<evidence type="ECO:0000256" key="2">
    <source>
        <dbReference type="ARBA" id="ARBA00022475"/>
    </source>
</evidence>
<dbReference type="Proteomes" id="UP000279594">
    <property type="component" value="Chromosome"/>
</dbReference>
<evidence type="ECO:0000256" key="5">
    <source>
        <dbReference type="ARBA" id="ARBA00023136"/>
    </source>
</evidence>
<evidence type="ECO:0000256" key="3">
    <source>
        <dbReference type="ARBA" id="ARBA00022692"/>
    </source>
</evidence>
<evidence type="ECO:0000313" key="9">
    <source>
        <dbReference type="Proteomes" id="UP000279594"/>
    </source>
</evidence>